<comment type="cofactor">
    <cofactor evidence="1">
        <name>Mg(2+)</name>
        <dbReference type="ChEBI" id="CHEBI:18420"/>
    </cofactor>
</comment>
<evidence type="ECO:0000256" key="1">
    <source>
        <dbReference type="ARBA" id="ARBA00001946"/>
    </source>
</evidence>
<comment type="catalytic activity">
    <reaction evidence="3">
        <text>2 GTP = 3',3'-c-di-GMP + 2 diphosphate</text>
        <dbReference type="Rhea" id="RHEA:24898"/>
        <dbReference type="ChEBI" id="CHEBI:33019"/>
        <dbReference type="ChEBI" id="CHEBI:37565"/>
        <dbReference type="ChEBI" id="CHEBI:58805"/>
        <dbReference type="EC" id="2.7.7.65"/>
    </reaction>
</comment>
<dbReference type="PANTHER" id="PTHR45138">
    <property type="entry name" value="REGULATORY COMPONENTS OF SENSORY TRANSDUCTION SYSTEM"/>
    <property type="match status" value="1"/>
</dbReference>
<feature type="domain" description="GGDEF" evidence="4">
    <location>
        <begin position="286"/>
        <end position="422"/>
    </location>
</feature>
<dbReference type="Pfam" id="PF00990">
    <property type="entry name" value="GGDEF"/>
    <property type="match status" value="1"/>
</dbReference>
<dbReference type="InterPro" id="IPR000160">
    <property type="entry name" value="GGDEF_dom"/>
</dbReference>
<dbReference type="InterPro" id="IPR029787">
    <property type="entry name" value="Nucleotide_cyclase"/>
</dbReference>
<dbReference type="GO" id="GO:1902201">
    <property type="term" value="P:negative regulation of bacterial-type flagellum-dependent cell motility"/>
    <property type="evidence" value="ECO:0007669"/>
    <property type="project" value="TreeGrafter"/>
</dbReference>
<evidence type="ECO:0000313" key="6">
    <source>
        <dbReference type="Proteomes" id="UP000065261"/>
    </source>
</evidence>
<evidence type="ECO:0000259" key="4">
    <source>
        <dbReference type="PROSITE" id="PS50887"/>
    </source>
</evidence>
<dbReference type="GO" id="GO:0005886">
    <property type="term" value="C:plasma membrane"/>
    <property type="evidence" value="ECO:0007669"/>
    <property type="project" value="TreeGrafter"/>
</dbReference>
<dbReference type="Gene3D" id="3.30.450.20">
    <property type="entry name" value="PAS domain"/>
    <property type="match status" value="1"/>
</dbReference>
<dbReference type="NCBIfam" id="TIGR00254">
    <property type="entry name" value="GGDEF"/>
    <property type="match status" value="1"/>
</dbReference>
<dbReference type="EMBL" id="CP011034">
    <property type="protein sequence ID" value="ALS33213.1"/>
    <property type="molecule type" value="Genomic_DNA"/>
</dbReference>
<evidence type="ECO:0000256" key="2">
    <source>
        <dbReference type="ARBA" id="ARBA00012528"/>
    </source>
</evidence>
<dbReference type="PANTHER" id="PTHR45138:SF9">
    <property type="entry name" value="DIGUANYLATE CYCLASE DGCM-RELATED"/>
    <property type="match status" value="1"/>
</dbReference>
<dbReference type="Proteomes" id="UP000065261">
    <property type="component" value="Chromosome I"/>
</dbReference>
<dbReference type="EC" id="2.7.7.65" evidence="2"/>
<dbReference type="InterPro" id="IPR035965">
    <property type="entry name" value="PAS-like_dom_sf"/>
</dbReference>
<evidence type="ECO:0000256" key="3">
    <source>
        <dbReference type="ARBA" id="ARBA00034247"/>
    </source>
</evidence>
<reference evidence="5 6" key="1">
    <citation type="submission" date="2015-03" db="EMBL/GenBank/DDBJ databases">
        <authorList>
            <person name="Murphy D."/>
        </authorList>
    </citation>
    <scope>NUCLEOTIDE SEQUENCE [LARGE SCALE GENOMIC DNA]</scope>
    <source>
        <strain evidence="5 6">KMM 520</strain>
    </source>
</reference>
<organism evidence="5">
    <name type="scientific">Pseudoalteromonas translucida KMM 520</name>
    <dbReference type="NCBI Taxonomy" id="1315283"/>
    <lineage>
        <taxon>Bacteria</taxon>
        <taxon>Pseudomonadati</taxon>
        <taxon>Pseudomonadota</taxon>
        <taxon>Gammaproteobacteria</taxon>
        <taxon>Alteromonadales</taxon>
        <taxon>Pseudoalteromonadaceae</taxon>
        <taxon>Pseudoalteromonas</taxon>
    </lineage>
</organism>
<dbReference type="KEGG" id="ptn:PTRA_a2090"/>
<dbReference type="OrthoDB" id="9812260at2"/>
<dbReference type="InterPro" id="IPR043128">
    <property type="entry name" value="Rev_trsase/Diguanyl_cyclase"/>
</dbReference>
<accession>A0A0U2V5M9</accession>
<dbReference type="FunFam" id="3.30.70.270:FF:000001">
    <property type="entry name" value="Diguanylate cyclase domain protein"/>
    <property type="match status" value="1"/>
</dbReference>
<protein>
    <recommendedName>
        <fullName evidence="2">diguanylate cyclase</fullName>
        <ecNumber evidence="2">2.7.7.65</ecNumber>
    </recommendedName>
</protein>
<dbReference type="RefSeq" id="WP_058373515.1">
    <property type="nucleotide sequence ID" value="NZ_CP011034.1"/>
</dbReference>
<dbReference type="PATRIC" id="fig|1315283.4.peg.1805"/>
<dbReference type="InterPro" id="IPR050469">
    <property type="entry name" value="Diguanylate_Cyclase"/>
</dbReference>
<dbReference type="PROSITE" id="PS50887">
    <property type="entry name" value="GGDEF"/>
    <property type="match status" value="1"/>
</dbReference>
<dbReference type="GO" id="GO:0043709">
    <property type="term" value="P:cell adhesion involved in single-species biofilm formation"/>
    <property type="evidence" value="ECO:0007669"/>
    <property type="project" value="TreeGrafter"/>
</dbReference>
<dbReference type="AlphaFoldDB" id="A0A0U2V5M9"/>
<dbReference type="SUPFAM" id="SSF55073">
    <property type="entry name" value="Nucleotide cyclase"/>
    <property type="match status" value="1"/>
</dbReference>
<gene>
    <name evidence="5" type="ORF">PTRA_a2090</name>
</gene>
<name>A0A0U2V5M9_9GAMM</name>
<proteinExistence type="predicted"/>
<dbReference type="SUPFAM" id="SSF55785">
    <property type="entry name" value="PYP-like sensor domain (PAS domain)"/>
    <property type="match status" value="1"/>
</dbReference>
<evidence type="ECO:0000313" key="5">
    <source>
        <dbReference type="EMBL" id="ALS33213.1"/>
    </source>
</evidence>
<dbReference type="GO" id="GO:0052621">
    <property type="term" value="F:diguanylate cyclase activity"/>
    <property type="evidence" value="ECO:0007669"/>
    <property type="project" value="UniProtKB-EC"/>
</dbReference>
<dbReference type="CDD" id="cd01949">
    <property type="entry name" value="GGDEF"/>
    <property type="match status" value="1"/>
</dbReference>
<dbReference type="Gene3D" id="3.30.70.270">
    <property type="match status" value="1"/>
</dbReference>
<dbReference type="SMART" id="SM00267">
    <property type="entry name" value="GGDEF"/>
    <property type="match status" value="1"/>
</dbReference>
<sequence>MNYASHVNRVKSFIVDYSKKTDISELLNNPLSELKETAYYLFDELITITPPIFFQEPHPIVELFKLIEQSLSPNLKIEKALLEHLETWWVEWHFVATMNAKLLNEHNDPQQKYLNAHTHHPMRNHELSHYAKLFTVLPMPICNVCVETGDILKVNQRYIDVFGFTINDTPNVDVWWEKAYPDIDKRNTARALWSASLVQAESNKGDIPANDYQITCKNGEQVVMQVSGISIGNEFLIVFNDATERIKAHEILSEMAFLDSLTKIANRRRFDEKIVDEYSRVKLANCQLSLIIIDIDNFKNFNDRYGHIAGDNCLHAVAQKLADTVSRPEDFVARYGGEEFVVLLPQTDKQGALFVAEQIQKAIEMLAIVHEDSFTGYLSVSMGINTVNHHQCDDHLTFIQAADDALYYAKNQGRNCIALSPGK</sequence>